<dbReference type="Proteomes" id="UP001152320">
    <property type="component" value="Chromosome 1"/>
</dbReference>
<keyword evidence="2" id="KW-1185">Reference proteome</keyword>
<evidence type="ECO:0000313" key="1">
    <source>
        <dbReference type="EMBL" id="KAJ8049787.1"/>
    </source>
</evidence>
<name>A0A9Q1CPY8_HOLLE</name>
<organism evidence="1 2">
    <name type="scientific">Holothuria leucospilota</name>
    <name type="common">Black long sea cucumber</name>
    <name type="synonym">Mertensiothuria leucospilota</name>
    <dbReference type="NCBI Taxonomy" id="206669"/>
    <lineage>
        <taxon>Eukaryota</taxon>
        <taxon>Metazoa</taxon>
        <taxon>Echinodermata</taxon>
        <taxon>Eleutherozoa</taxon>
        <taxon>Echinozoa</taxon>
        <taxon>Holothuroidea</taxon>
        <taxon>Aspidochirotacea</taxon>
        <taxon>Aspidochirotida</taxon>
        <taxon>Holothuriidae</taxon>
        <taxon>Holothuria</taxon>
    </lineage>
</organism>
<evidence type="ECO:0000313" key="2">
    <source>
        <dbReference type="Proteomes" id="UP001152320"/>
    </source>
</evidence>
<protein>
    <submittedName>
        <fullName evidence="1">Uncharacterized protein</fullName>
    </submittedName>
</protein>
<dbReference type="AlphaFoldDB" id="A0A9Q1CPY8"/>
<dbReference type="EMBL" id="JAIZAY010000001">
    <property type="protein sequence ID" value="KAJ8049787.1"/>
    <property type="molecule type" value="Genomic_DNA"/>
</dbReference>
<gene>
    <name evidence="1" type="ORF">HOLleu_02687</name>
</gene>
<reference evidence="1" key="1">
    <citation type="submission" date="2021-10" db="EMBL/GenBank/DDBJ databases">
        <title>Tropical sea cucumber genome reveals ecological adaptation and Cuvierian tubules defense mechanism.</title>
        <authorList>
            <person name="Chen T."/>
        </authorList>
    </citation>
    <scope>NUCLEOTIDE SEQUENCE</scope>
    <source>
        <strain evidence="1">Nanhai2018</strain>
        <tissue evidence="1">Muscle</tissue>
    </source>
</reference>
<comment type="caution">
    <text evidence="1">The sequence shown here is derived from an EMBL/GenBank/DDBJ whole genome shotgun (WGS) entry which is preliminary data.</text>
</comment>
<sequence length="150" mass="17205">MKSRIVFLPVSFSKRLNRNRDEVILLSVNQSFKIIKGKLFMTKLLTHLSLGTVIGEAKKIVFHSSEDFRGFEIQLVQHDWSSLTASTVTSNRSARLRAVRQLLKEPSKTVVDETPLFDGRCYRCNVISLTLNLIFPANFDHLRLTREQQG</sequence>
<accession>A0A9Q1CPY8</accession>
<proteinExistence type="predicted"/>